<dbReference type="Gene3D" id="2.40.410.10">
    <property type="entry name" value="putative membrane protein from Corynebacterium diphtheriae superfamily"/>
    <property type="match status" value="1"/>
</dbReference>
<sequence>MTPFDFTVDEAYSRKHNEFFRDAKRLQIAAGILAALLIAVVIALFVTLGVSVTSIALGITFGFFALLCLVVIPVLPRKMGDPQHYYNMYDLVPAMVAKVNPRDMVLLALVDATADPSNPSRPALAARTVTSVPGIPREVGTHVPSMAVTGIQTLRSKGLYEEISPMPVAWGTKDSQVWKLAERAIPRNHWAMLQGLLNQVDDVLATKRNLLLLDPDTHGKAMGKHASEN</sequence>
<dbReference type="EMBL" id="CP046883">
    <property type="protein sequence ID" value="QNH96871.1"/>
    <property type="molecule type" value="Genomic_DNA"/>
</dbReference>
<evidence type="ECO:0000313" key="2">
    <source>
        <dbReference type="Proteomes" id="UP000515275"/>
    </source>
</evidence>
<dbReference type="AlphaFoldDB" id="A0A7G7YQV1"/>
<evidence type="ECO:0000313" key="1">
    <source>
        <dbReference type="EMBL" id="QNH96871.1"/>
    </source>
</evidence>
<organism evidence="1 2">
    <name type="scientific">Corynebacterium anserum</name>
    <dbReference type="NCBI Taxonomy" id="2684406"/>
    <lineage>
        <taxon>Bacteria</taxon>
        <taxon>Bacillati</taxon>
        <taxon>Actinomycetota</taxon>
        <taxon>Actinomycetes</taxon>
        <taxon>Mycobacteriales</taxon>
        <taxon>Corynebacteriaceae</taxon>
        <taxon>Corynebacterium</taxon>
    </lineage>
</organism>
<keyword evidence="2" id="KW-1185">Reference proteome</keyword>
<accession>A0A7G7YQV1</accession>
<proteinExistence type="predicted"/>
<dbReference type="KEGG" id="cans:GP473_01930"/>
<gene>
    <name evidence="1" type="ORF">GP473_01930</name>
</gene>
<dbReference type="InterPro" id="IPR021632">
    <property type="entry name" value="DUF3239"/>
</dbReference>
<dbReference type="Proteomes" id="UP000515275">
    <property type="component" value="Chromosome"/>
</dbReference>
<dbReference type="Pfam" id="PF11580">
    <property type="entry name" value="DUF3239"/>
    <property type="match status" value="1"/>
</dbReference>
<reference evidence="1 2" key="1">
    <citation type="submission" date="2019-12" db="EMBL/GenBank/DDBJ databases">
        <title>Corynebacterium sp. nov., isolated from feces of the Anser Albifrons in China.</title>
        <authorList>
            <person name="Liu Q."/>
        </authorList>
    </citation>
    <scope>NUCLEOTIDE SEQUENCE [LARGE SCALE GENOMIC DNA]</scope>
    <source>
        <strain evidence="1 2">23H37-10</strain>
    </source>
</reference>
<protein>
    <submittedName>
        <fullName evidence="1">DUF3239 domain-containing protein</fullName>
    </submittedName>
</protein>
<dbReference type="InterPro" id="IPR023124">
    <property type="entry name" value="DUF3239_dom_sf"/>
</dbReference>
<name>A0A7G7YQV1_9CORY</name>